<sequence>MSLDPPFADRGRTESSVSTAPPLSALVSASTADHLGTQDVYRRYTASVVSKTKLQSSTSVAATQILYEVGPRFVGDVDWKTALSSLPEPEKRIHQVIATNDVVKAELTDRHKKFTNFSGRFDYTDLSAVAKVLAKGLAKFTLTGTLTAAELLGGAAVSVRSLNARADPVGAGEGCVFIPRSTAVDASPGAFTALTCAVCNAGGSVFTDMVEVDENNRSVLNAPSDAHLAMGCVYGMRILLSMYDDMGAGPTIAYAIVAGVHNILSVVGHTDEGGLIRDALRAADFARPFGGIYTSEVRNFVGLPMPDATSLPSFQSLVDSIAIGSAGCVALADPTVEYEGRRYPTVYTYRGSIFEEPGMEAKSAITTRTDLASQIANGSAAFATNFIGLLGKLFCLKGDGDVAVDHIQLGLQFIADSCRESLAGGKKYMNRHLDMVSLAPYFWVEPTSLFSAGFCTTEAAASGFGPVAHYDKVAVDGLFEQTRLVGVNGPTYDVIVSWRSARTNALIRHLNMSKDDGLANLVPKQFSSARFHMTSVNDGVAALRSNGADVKAYMWGRGQSPFPAPAEMIYLGQGIGCGAVNLRVSPTDIFEVQRTHFPAPLDLENSTVTVSVGRPVSIGIGKMMQFTRPVSRCRTQASRALQRARDYVSGTWVSGSCTMEVGEIEPALTTTIRSAFDQESAVEVLRGPPAVGGSTRITSEPMARVLVDGTARPRSAGRPLATPETVIVPADLTGRNATALATAMEAAHGIPVTPEEGRDRSLPVGEGEPAPPASE</sequence>
<dbReference type="Pfam" id="PF05518">
    <property type="entry name" value="Totivirus_coat"/>
    <property type="match status" value="1"/>
</dbReference>
<reference evidence="2" key="1">
    <citation type="submission" date="2021-12" db="EMBL/GenBank/DDBJ databases">
        <title>Study of the virome of Phytophthora palustris.</title>
        <authorList>
            <person name="Botella L."/>
            <person name="Jung T."/>
        </authorList>
    </citation>
    <scope>NUCLEOTIDE SEQUENCE</scope>
    <source>
        <strain evidence="2">KA0146</strain>
    </source>
</reference>
<name>A0A9E8YX09_9VIRU</name>
<dbReference type="InterPro" id="IPR008871">
    <property type="entry name" value="Totivirus_coat"/>
</dbReference>
<feature type="region of interest" description="Disordered" evidence="1">
    <location>
        <begin position="746"/>
        <end position="775"/>
    </location>
</feature>
<feature type="region of interest" description="Disordered" evidence="1">
    <location>
        <begin position="1"/>
        <end position="20"/>
    </location>
</feature>
<proteinExistence type="predicted"/>
<protein>
    <submittedName>
        <fullName evidence="2">Capsid protein</fullName>
    </submittedName>
</protein>
<dbReference type="EMBL" id="OL795373">
    <property type="protein sequence ID" value="WAK73598.1"/>
    <property type="molecule type" value="Genomic_RNA"/>
</dbReference>
<organism evidence="2">
    <name type="scientific">Phytophthora palustris toti-like virus 1-2</name>
    <dbReference type="NCBI Taxonomy" id="2976303"/>
    <lineage>
        <taxon>Viruses</taxon>
        <taxon>Riboviria</taxon>
        <taxon>Orthornavirae</taxon>
        <taxon>Duplornaviricota</taxon>
        <taxon>Chrymotiviricetes</taxon>
        <taxon>Ghabrivirales</taxon>
        <taxon>Totiviridae</taxon>
    </lineage>
</organism>
<evidence type="ECO:0000313" key="2">
    <source>
        <dbReference type="EMBL" id="WAK73598.1"/>
    </source>
</evidence>
<evidence type="ECO:0000256" key="1">
    <source>
        <dbReference type="SAM" id="MobiDB-lite"/>
    </source>
</evidence>
<accession>A0A9E8YX09</accession>